<evidence type="ECO:0000313" key="3">
    <source>
        <dbReference type="Proteomes" id="UP001151478"/>
    </source>
</evidence>
<dbReference type="EMBL" id="JAOSLC020000002">
    <property type="protein sequence ID" value="MDD7913742.1"/>
    <property type="molecule type" value="Genomic_DNA"/>
</dbReference>
<gene>
    <name evidence="1" type="ORF">N5A56_000260</name>
    <name evidence="2" type="ORF">N5A56_004630</name>
</gene>
<evidence type="ECO:0000313" key="1">
    <source>
        <dbReference type="EMBL" id="MDD7912960.1"/>
    </source>
</evidence>
<organism evidence="2 3">
    <name type="scientific">Polaribacter ponticola</name>
    <dbReference type="NCBI Taxonomy" id="2978475"/>
    <lineage>
        <taxon>Bacteria</taxon>
        <taxon>Pseudomonadati</taxon>
        <taxon>Bacteroidota</taxon>
        <taxon>Flavobacteriia</taxon>
        <taxon>Flavobacteriales</taxon>
        <taxon>Flavobacteriaceae</taxon>
    </lineage>
</organism>
<accession>A0ABT5S8V1</accession>
<reference evidence="2" key="1">
    <citation type="submission" date="2022-09" db="EMBL/GenBank/DDBJ databases">
        <authorList>
            <person name="Kristyanto S."/>
            <person name="Jung J."/>
            <person name="Jeon C.O."/>
        </authorList>
    </citation>
    <scope>NUCLEOTIDE SEQUENCE</scope>
    <source>
        <strain evidence="2">MSW5</strain>
    </source>
</reference>
<protein>
    <submittedName>
        <fullName evidence="2">Uncharacterized protein</fullName>
    </submittedName>
</protein>
<sequence length="76" mass="8775">MQEVNKYLKVKYTCKGCKKEVTKRLIVTVKKPLNTTDLNFSVLNNPDKLTHCSKCTEKSFDVAYSFYHVEKLITNG</sequence>
<comment type="caution">
    <text evidence="2">The sequence shown here is derived from an EMBL/GenBank/DDBJ whole genome shotgun (WGS) entry which is preliminary data.</text>
</comment>
<proteinExistence type="predicted"/>
<name>A0ABT5S8V1_9FLAO</name>
<dbReference type="RefSeq" id="WP_265726168.1">
    <property type="nucleotide sequence ID" value="NZ_JAOSLC020000001.1"/>
</dbReference>
<evidence type="ECO:0000313" key="2">
    <source>
        <dbReference type="EMBL" id="MDD7913742.1"/>
    </source>
</evidence>
<dbReference type="Proteomes" id="UP001151478">
    <property type="component" value="Unassembled WGS sequence"/>
</dbReference>
<keyword evidence="3" id="KW-1185">Reference proteome</keyword>
<reference evidence="2" key="2">
    <citation type="submission" date="2023-02" db="EMBL/GenBank/DDBJ databases">
        <title>Polaribacter ponticola sp. nov., isolated from seawater.</title>
        <authorList>
            <person name="Baek J.H."/>
            <person name="Kim J.M."/>
            <person name="Choi D.G."/>
            <person name="Jeon C.O."/>
        </authorList>
    </citation>
    <scope>NUCLEOTIDE SEQUENCE</scope>
    <source>
        <strain evidence="2">MSW5</strain>
    </source>
</reference>
<dbReference type="EMBL" id="JAOSLC020000001">
    <property type="protein sequence ID" value="MDD7912960.1"/>
    <property type="molecule type" value="Genomic_DNA"/>
</dbReference>